<evidence type="ECO:0000313" key="3">
    <source>
        <dbReference type="Proteomes" id="UP000255355"/>
    </source>
</evidence>
<organism evidence="2 3">
    <name type="scientific">Nocardia mexicana</name>
    <dbReference type="NCBI Taxonomy" id="279262"/>
    <lineage>
        <taxon>Bacteria</taxon>
        <taxon>Bacillati</taxon>
        <taxon>Actinomycetota</taxon>
        <taxon>Actinomycetes</taxon>
        <taxon>Mycobacteriales</taxon>
        <taxon>Nocardiaceae</taxon>
        <taxon>Nocardia</taxon>
    </lineage>
</organism>
<feature type="region of interest" description="Disordered" evidence="1">
    <location>
        <begin position="1"/>
        <end position="20"/>
    </location>
</feature>
<protein>
    <submittedName>
        <fullName evidence="2">Uncharacterized protein</fullName>
    </submittedName>
</protein>
<dbReference type="STRING" id="1210089.GCA_001613165_02817"/>
<sequence length="80" mass="8472">MPFSNGVTSGRDIRGPGSAAPRRIRHIRIETGAFALDYQACAEQIADIVAELGANAGIVVTVDDDVRPDLPPLPCAALWD</sequence>
<evidence type="ECO:0000256" key="1">
    <source>
        <dbReference type="SAM" id="MobiDB-lite"/>
    </source>
</evidence>
<name>A0A370GMZ8_9NOCA</name>
<dbReference type="EMBL" id="QQAZ01000014">
    <property type="protein sequence ID" value="RDI45105.1"/>
    <property type="molecule type" value="Genomic_DNA"/>
</dbReference>
<keyword evidence="3" id="KW-1185">Reference proteome</keyword>
<dbReference type="RefSeq" id="WP_068019302.1">
    <property type="nucleotide sequence ID" value="NZ_QQAZ01000014.1"/>
</dbReference>
<evidence type="ECO:0000313" key="2">
    <source>
        <dbReference type="EMBL" id="RDI45105.1"/>
    </source>
</evidence>
<accession>A0A370GMZ8</accession>
<gene>
    <name evidence="2" type="ORF">DFR68_114126</name>
</gene>
<dbReference type="AlphaFoldDB" id="A0A370GMZ8"/>
<proteinExistence type="predicted"/>
<comment type="caution">
    <text evidence="2">The sequence shown here is derived from an EMBL/GenBank/DDBJ whole genome shotgun (WGS) entry which is preliminary data.</text>
</comment>
<dbReference type="OrthoDB" id="4570188at2"/>
<dbReference type="Proteomes" id="UP000255355">
    <property type="component" value="Unassembled WGS sequence"/>
</dbReference>
<reference evidence="2 3" key="1">
    <citation type="submission" date="2018-07" db="EMBL/GenBank/DDBJ databases">
        <title>Genomic Encyclopedia of Type Strains, Phase IV (KMG-IV): sequencing the most valuable type-strain genomes for metagenomic binning, comparative biology and taxonomic classification.</title>
        <authorList>
            <person name="Goeker M."/>
        </authorList>
    </citation>
    <scope>NUCLEOTIDE SEQUENCE [LARGE SCALE GENOMIC DNA]</scope>
    <source>
        <strain evidence="2 3">DSM 44952</strain>
    </source>
</reference>